<sequence>MAPVGDGSIQAIKAKADQDISIPTKTEMLQRPRNMWQQQTHRTISCPAYDQALICQWRRKSQPELHH</sequence>
<dbReference type="EMBL" id="RCHU02000019">
    <property type="protein sequence ID" value="KAL3564848.1"/>
    <property type="molecule type" value="Genomic_DNA"/>
</dbReference>
<comment type="caution">
    <text evidence="1">The sequence shown here is derived from an EMBL/GenBank/DDBJ whole genome shotgun (WGS) entry which is preliminary data.</text>
</comment>
<protein>
    <submittedName>
        <fullName evidence="1">Uncharacterized protein</fullName>
    </submittedName>
</protein>
<keyword evidence="2" id="KW-1185">Reference proteome</keyword>
<proteinExistence type="predicted"/>
<evidence type="ECO:0000313" key="2">
    <source>
        <dbReference type="Proteomes" id="UP000309997"/>
    </source>
</evidence>
<reference evidence="1 2" key="1">
    <citation type="journal article" date="2024" name="Plant Biotechnol. J.">
        <title>Genome and CRISPR/Cas9 system of a widespread forest tree (Populus alba) in the world.</title>
        <authorList>
            <person name="Liu Y.J."/>
            <person name="Jiang P.F."/>
            <person name="Han X.M."/>
            <person name="Li X.Y."/>
            <person name="Wang H.M."/>
            <person name="Wang Y.J."/>
            <person name="Wang X.X."/>
            <person name="Zeng Q.Y."/>
        </authorList>
    </citation>
    <scope>NUCLEOTIDE SEQUENCE [LARGE SCALE GENOMIC DNA]</scope>
    <source>
        <strain evidence="2">cv. PAL-ZL1</strain>
    </source>
</reference>
<organism evidence="1 2">
    <name type="scientific">Populus alba</name>
    <name type="common">White poplar</name>
    <dbReference type="NCBI Taxonomy" id="43335"/>
    <lineage>
        <taxon>Eukaryota</taxon>
        <taxon>Viridiplantae</taxon>
        <taxon>Streptophyta</taxon>
        <taxon>Embryophyta</taxon>
        <taxon>Tracheophyta</taxon>
        <taxon>Spermatophyta</taxon>
        <taxon>Magnoliopsida</taxon>
        <taxon>eudicotyledons</taxon>
        <taxon>Gunneridae</taxon>
        <taxon>Pentapetalae</taxon>
        <taxon>rosids</taxon>
        <taxon>fabids</taxon>
        <taxon>Malpighiales</taxon>
        <taxon>Salicaceae</taxon>
        <taxon>Saliceae</taxon>
        <taxon>Populus</taxon>
    </lineage>
</organism>
<dbReference type="Proteomes" id="UP000309997">
    <property type="component" value="Unassembled WGS sequence"/>
</dbReference>
<gene>
    <name evidence="1" type="ORF">D5086_032894</name>
</gene>
<accession>A0ACC4AFA1</accession>
<name>A0ACC4AFA1_POPAL</name>
<evidence type="ECO:0000313" key="1">
    <source>
        <dbReference type="EMBL" id="KAL3564848.1"/>
    </source>
</evidence>